<dbReference type="Pfam" id="PF08668">
    <property type="entry name" value="HDOD"/>
    <property type="match status" value="1"/>
</dbReference>
<feature type="domain" description="HDOD" evidence="1">
    <location>
        <begin position="24"/>
        <end position="214"/>
    </location>
</feature>
<dbReference type="AlphaFoldDB" id="H8GJU6"/>
<dbReference type="InterPro" id="IPR052340">
    <property type="entry name" value="RNase_Y/CdgJ"/>
</dbReference>
<keyword evidence="3" id="KW-1185">Reference proteome</keyword>
<dbReference type="Proteomes" id="UP000005090">
    <property type="component" value="Chromosome"/>
</dbReference>
<proteinExistence type="predicted"/>
<dbReference type="SUPFAM" id="SSF109604">
    <property type="entry name" value="HD-domain/PDEase-like"/>
    <property type="match status" value="1"/>
</dbReference>
<evidence type="ECO:0000259" key="1">
    <source>
        <dbReference type="PROSITE" id="PS51833"/>
    </source>
</evidence>
<dbReference type="EMBL" id="CM001475">
    <property type="protein sequence ID" value="EIC27905.1"/>
    <property type="molecule type" value="Genomic_DNA"/>
</dbReference>
<dbReference type="PANTHER" id="PTHR33525">
    <property type="match status" value="1"/>
</dbReference>
<dbReference type="HOGENOM" id="CLU_048246_1_0_6"/>
<dbReference type="PANTHER" id="PTHR33525:SF3">
    <property type="entry name" value="RIBONUCLEASE Y"/>
    <property type="match status" value="1"/>
</dbReference>
<gene>
    <name evidence="2" type="ORF">Metal_0035</name>
</gene>
<sequence length="283" mass="31052">MKLASLETAIDVISNELVNNSPYLPTLPDVAINIMNAVSKEETSPKDLAAIILTDPAISARLIRVTNSPKFRGRTEISNVQMAVLRLGNNTIRTLVNSMITQQLFAPSSKFLENEFKQIWELSRNVSAASHFLCSFAPHLDPNEAMLAGLIHQVGKLPILMMIDQFPEFEEFKESPTLVGLLLEQAHGTAGKIVMDKLNFPATIKPVASEYNNFRYDAGAKADYVDVVQVAFLQSIAGTDHPACRVDCSIVPAFAKLGLSFDTETITLENISDNIELVNSLFG</sequence>
<dbReference type="RefSeq" id="WP_005368415.1">
    <property type="nucleotide sequence ID" value="NZ_CM001475.1"/>
</dbReference>
<dbReference type="STRING" id="686340.Metal_0035"/>
<dbReference type="PROSITE" id="PS51833">
    <property type="entry name" value="HDOD"/>
    <property type="match status" value="1"/>
</dbReference>
<name>H8GJU6_METAL</name>
<reference evidence="2 3" key="1">
    <citation type="journal article" date="2013" name="Genome Announc.">
        <title>Genome Sequence of the Obligate Gammaproteobacterial Methanotroph Methylomicrobium album Strain BG8.</title>
        <authorList>
            <person name="Kits K.D."/>
            <person name="Kalyuzhnaya M.G."/>
            <person name="Klotz M.G."/>
            <person name="Jetten M.S."/>
            <person name="Op den Camp H.J."/>
            <person name="Vuilleumier S."/>
            <person name="Bringel F."/>
            <person name="Dispirito A.A."/>
            <person name="Murrell J.C."/>
            <person name="Bruce D."/>
            <person name="Cheng J.F."/>
            <person name="Copeland A."/>
            <person name="Goodwin L."/>
            <person name="Hauser L."/>
            <person name="Lajus A."/>
            <person name="Land M.L."/>
            <person name="Lapidus A."/>
            <person name="Lucas S."/>
            <person name="Medigue C."/>
            <person name="Pitluck S."/>
            <person name="Woyke T."/>
            <person name="Zeytun A."/>
            <person name="Stein L.Y."/>
        </authorList>
    </citation>
    <scope>NUCLEOTIDE SEQUENCE [LARGE SCALE GENOMIC DNA]</scope>
    <source>
        <strain evidence="2 3">BG8</strain>
    </source>
</reference>
<evidence type="ECO:0000313" key="2">
    <source>
        <dbReference type="EMBL" id="EIC27905.1"/>
    </source>
</evidence>
<dbReference type="InterPro" id="IPR013976">
    <property type="entry name" value="HDOD"/>
</dbReference>
<dbReference type="eggNOG" id="COG1639">
    <property type="taxonomic scope" value="Bacteria"/>
</dbReference>
<organism evidence="2 3">
    <name type="scientific">Methylomicrobium album BG8</name>
    <dbReference type="NCBI Taxonomy" id="686340"/>
    <lineage>
        <taxon>Bacteria</taxon>
        <taxon>Pseudomonadati</taxon>
        <taxon>Pseudomonadota</taxon>
        <taxon>Gammaproteobacteria</taxon>
        <taxon>Methylococcales</taxon>
        <taxon>Methylococcaceae</taxon>
        <taxon>Methylomicrobium</taxon>
    </lineage>
</organism>
<protein>
    <submittedName>
        <fullName evidence="2">Putative signal transduction protein</fullName>
    </submittedName>
</protein>
<dbReference type="Gene3D" id="1.10.3210.10">
    <property type="entry name" value="Hypothetical protein af1432"/>
    <property type="match status" value="1"/>
</dbReference>
<evidence type="ECO:0000313" key="3">
    <source>
        <dbReference type="Proteomes" id="UP000005090"/>
    </source>
</evidence>
<accession>H8GJU6</accession>